<dbReference type="PATRIC" id="fig|480391.4.peg.669"/>
<evidence type="ECO:0000256" key="1">
    <source>
        <dbReference type="ARBA" id="ARBA00007125"/>
    </source>
</evidence>
<protein>
    <recommendedName>
        <fullName evidence="2">Ppx/GppA phosphatase N-terminal domain-containing protein</fullName>
    </recommendedName>
</protein>
<proteinExistence type="inferred from homology"/>
<dbReference type="CDD" id="cd24052">
    <property type="entry name" value="ASKHA_NBD_HpPPX-GppA-like"/>
    <property type="match status" value="1"/>
</dbReference>
<reference evidence="3 4" key="1">
    <citation type="journal article" date="2015" name="Genome Announc.">
        <title>Expanding the biotechnology potential of lactobacilli through comparative genomics of 213 strains and associated genera.</title>
        <authorList>
            <person name="Sun Z."/>
            <person name="Harris H.M."/>
            <person name="McCann A."/>
            <person name="Guo C."/>
            <person name="Argimon S."/>
            <person name="Zhang W."/>
            <person name="Yang X."/>
            <person name="Jeffery I.B."/>
            <person name="Cooney J.C."/>
            <person name="Kagawa T.F."/>
            <person name="Liu W."/>
            <person name="Song Y."/>
            <person name="Salvetti E."/>
            <person name="Wrobel A."/>
            <person name="Rasinkangas P."/>
            <person name="Parkhill J."/>
            <person name="Rea M.C."/>
            <person name="O'Sullivan O."/>
            <person name="Ritari J."/>
            <person name="Douillard F.P."/>
            <person name="Paul Ross R."/>
            <person name="Yang R."/>
            <person name="Briner A.E."/>
            <person name="Felis G.E."/>
            <person name="de Vos W.M."/>
            <person name="Barrangou R."/>
            <person name="Klaenhammer T.R."/>
            <person name="Caufield P.W."/>
            <person name="Cui Y."/>
            <person name="Zhang H."/>
            <person name="O'Toole P.W."/>
        </authorList>
    </citation>
    <scope>NUCLEOTIDE SEQUENCE [LARGE SCALE GENOMIC DNA]</scope>
    <source>
        <strain evidence="3 4">DSM 23026</strain>
    </source>
</reference>
<dbReference type="InterPro" id="IPR003695">
    <property type="entry name" value="Ppx_GppA_N"/>
</dbReference>
<dbReference type="Gene3D" id="3.30.420.150">
    <property type="entry name" value="Exopolyphosphatase. Domain 2"/>
    <property type="match status" value="1"/>
</dbReference>
<organism evidence="3 4">
    <name type="scientific">Pediococcus argentinicus</name>
    <dbReference type="NCBI Taxonomy" id="480391"/>
    <lineage>
        <taxon>Bacteria</taxon>
        <taxon>Bacillati</taxon>
        <taxon>Bacillota</taxon>
        <taxon>Bacilli</taxon>
        <taxon>Lactobacillales</taxon>
        <taxon>Lactobacillaceae</taxon>
        <taxon>Pediococcus</taxon>
    </lineage>
</organism>
<feature type="domain" description="Ppx/GppA phosphatase N-terminal" evidence="2">
    <location>
        <begin position="29"/>
        <end position="307"/>
    </location>
</feature>
<dbReference type="AlphaFoldDB" id="A0A0R2NKC6"/>
<dbReference type="PANTHER" id="PTHR30005">
    <property type="entry name" value="EXOPOLYPHOSPHATASE"/>
    <property type="match status" value="1"/>
</dbReference>
<dbReference type="EMBL" id="JQCQ01000002">
    <property type="protein sequence ID" value="KRO26200.1"/>
    <property type="molecule type" value="Genomic_DNA"/>
</dbReference>
<comment type="caution">
    <text evidence="3">The sequence shown here is derived from an EMBL/GenBank/DDBJ whole genome shotgun (WGS) entry which is preliminary data.</text>
</comment>
<dbReference type="SUPFAM" id="SSF53067">
    <property type="entry name" value="Actin-like ATPase domain"/>
    <property type="match status" value="2"/>
</dbReference>
<dbReference type="PANTHER" id="PTHR30005:SF0">
    <property type="entry name" value="RETROGRADE REGULATION PROTEIN 2"/>
    <property type="match status" value="1"/>
</dbReference>
<name>A0A0R2NKC6_9LACO</name>
<evidence type="ECO:0000313" key="4">
    <source>
        <dbReference type="Proteomes" id="UP000051249"/>
    </source>
</evidence>
<accession>A0A0R2NKC6</accession>
<sequence>MNEDKSMKNLVIVDLGSNSVRMAINTIQNDGSFKEVKRIKEDSRISEGMGRERLLRPVAMQRTLDALKRFKKIYQTYPNIEVRGITTAAVRMARNQHEFLDRVRKETGIRLEVLSGDDEAHYDYLGVMNSLEVKDCLILDTGGASCELINVHDGRADNLISIPFGAVSLSEQFHLNNVVRSDNLFAAEMFINKQLRDIWWIMDAFNKPVVLLGGANRTLARMNRQRQKLARINHIHGYRLKTEVVNRTFKTLLSRSLETRKKMPGLETNRADIIVGGILPLVMLLQMIDADRVVFSESGVREGIISEYTSKMDL</sequence>
<comment type="similarity">
    <text evidence="1">Belongs to the GppA/Ppx family.</text>
</comment>
<gene>
    <name evidence="3" type="ORF">IV88_GL000660</name>
</gene>
<dbReference type="InterPro" id="IPR043129">
    <property type="entry name" value="ATPase_NBD"/>
</dbReference>
<evidence type="ECO:0000313" key="3">
    <source>
        <dbReference type="EMBL" id="KRO26200.1"/>
    </source>
</evidence>
<dbReference type="Gene3D" id="3.30.420.40">
    <property type="match status" value="1"/>
</dbReference>
<dbReference type="InterPro" id="IPR050273">
    <property type="entry name" value="GppA/Ppx_hydrolase"/>
</dbReference>
<evidence type="ECO:0000259" key="2">
    <source>
        <dbReference type="Pfam" id="PF02541"/>
    </source>
</evidence>
<keyword evidence="4" id="KW-1185">Reference proteome</keyword>
<dbReference type="Proteomes" id="UP000051249">
    <property type="component" value="Unassembled WGS sequence"/>
</dbReference>
<dbReference type="Pfam" id="PF02541">
    <property type="entry name" value="Ppx-GppA"/>
    <property type="match status" value="1"/>
</dbReference>